<reference evidence="2" key="1">
    <citation type="submission" date="2024-06" db="EMBL/GenBank/DDBJ databases">
        <authorList>
            <consortium name="consrtm"/>
            <person name="Uemura M."/>
            <person name="Terahara T."/>
        </authorList>
    </citation>
    <scope>NUCLEOTIDE SEQUENCE</scope>
    <source>
        <strain evidence="2">KM77-8</strain>
    </source>
</reference>
<feature type="region of interest" description="Disordered" evidence="1">
    <location>
        <begin position="18"/>
        <end position="62"/>
    </location>
</feature>
<reference evidence="2" key="2">
    <citation type="submission" date="2024-07" db="EMBL/GenBank/DDBJ databases">
        <title>Streptomyces haneummycinica sp. nov., a new antibiotic-producing actinobacterium isolated from marine sediment.</title>
        <authorList>
            <person name="Uemura M."/>
            <person name="Hamada M."/>
            <person name="Hirano S."/>
            <person name="Kobayashi K."/>
            <person name="Ohshiro T."/>
            <person name="Kobayashi T."/>
            <person name="Terahara T."/>
        </authorList>
    </citation>
    <scope>NUCLEOTIDE SEQUENCE</scope>
    <source>
        <strain evidence="2">KM77-8</strain>
    </source>
</reference>
<accession>A0AAT9HS22</accession>
<organism evidence="2">
    <name type="scientific">Streptomyces haneummycinicus</name>
    <dbReference type="NCBI Taxonomy" id="3074435"/>
    <lineage>
        <taxon>Bacteria</taxon>
        <taxon>Bacillati</taxon>
        <taxon>Actinomycetota</taxon>
        <taxon>Actinomycetes</taxon>
        <taxon>Kitasatosporales</taxon>
        <taxon>Streptomycetaceae</taxon>
        <taxon>Streptomyces</taxon>
    </lineage>
</organism>
<name>A0AAT9HS22_9ACTN</name>
<evidence type="ECO:0000256" key="1">
    <source>
        <dbReference type="SAM" id="MobiDB-lite"/>
    </source>
</evidence>
<proteinExistence type="predicted"/>
<dbReference type="AlphaFoldDB" id="A0AAT9HS22"/>
<sequence length="62" mass="6341">MPSITTVVAQALGTDATALRRDAPQGDMIFPDPVGSVPRPETGTGGGFSAEPVDSARSRRAT</sequence>
<protein>
    <submittedName>
        <fullName evidence="2">Uncharacterized protein</fullName>
    </submittedName>
</protein>
<gene>
    <name evidence="2" type="ORF">SHKM778_67310</name>
</gene>
<evidence type="ECO:0000313" key="2">
    <source>
        <dbReference type="EMBL" id="BFO20343.1"/>
    </source>
</evidence>
<dbReference type="EMBL" id="AP035768">
    <property type="protein sequence ID" value="BFO20343.1"/>
    <property type="molecule type" value="Genomic_DNA"/>
</dbReference>